<dbReference type="AlphaFoldDB" id="A0A2N9EIX2"/>
<dbReference type="PANTHER" id="PTHR46929:SF3">
    <property type="entry name" value="MYB_SANT-LIKE DOMAIN-CONTAINING PROTEIN"/>
    <property type="match status" value="1"/>
</dbReference>
<dbReference type="EMBL" id="OIVN01000120">
    <property type="protein sequence ID" value="SPC74688.1"/>
    <property type="molecule type" value="Genomic_DNA"/>
</dbReference>
<dbReference type="PANTHER" id="PTHR46929">
    <property type="entry name" value="EXPRESSED PROTEIN"/>
    <property type="match status" value="1"/>
</dbReference>
<evidence type="ECO:0000259" key="2">
    <source>
        <dbReference type="Pfam" id="PF12776"/>
    </source>
</evidence>
<gene>
    <name evidence="3" type="ORF">FSB_LOCUS2570</name>
</gene>
<feature type="domain" description="Myb/SANT-like" evidence="2">
    <location>
        <begin position="28"/>
        <end position="123"/>
    </location>
</feature>
<dbReference type="InterPro" id="IPR024752">
    <property type="entry name" value="Myb/SANT-like_dom"/>
</dbReference>
<accession>A0A2N9EIX2</accession>
<feature type="region of interest" description="Disordered" evidence="1">
    <location>
        <begin position="1"/>
        <end position="24"/>
    </location>
</feature>
<dbReference type="Pfam" id="PF12776">
    <property type="entry name" value="Myb_DNA-bind_3"/>
    <property type="match status" value="1"/>
</dbReference>
<organism evidence="3">
    <name type="scientific">Fagus sylvatica</name>
    <name type="common">Beechnut</name>
    <dbReference type="NCBI Taxonomy" id="28930"/>
    <lineage>
        <taxon>Eukaryota</taxon>
        <taxon>Viridiplantae</taxon>
        <taxon>Streptophyta</taxon>
        <taxon>Embryophyta</taxon>
        <taxon>Tracheophyta</taxon>
        <taxon>Spermatophyta</taxon>
        <taxon>Magnoliopsida</taxon>
        <taxon>eudicotyledons</taxon>
        <taxon>Gunneridae</taxon>
        <taxon>Pentapetalae</taxon>
        <taxon>rosids</taxon>
        <taxon>fabids</taxon>
        <taxon>Fagales</taxon>
        <taxon>Fagaceae</taxon>
        <taxon>Fagus</taxon>
    </lineage>
</organism>
<sequence>MVGKKEKQSKTKENQQTEDEVEEKSYVRWSLDMERALADILRDERNVGNKSDAGWKTVAYNSASSKLSSQLHIDITADNVKNRIKTWKKLYGIVSDILGQSGFSWDATKKMITVDDDNAWQEYIKAHKDARSFRWKVISNWDDIVDLCGKDRATGEGAETGEEADEIMTPIEESNVIDLDNSTPGQEELNIGEDDLSPNTTNRQRKRVQASTSSLVSHAKKRMVSKDVLADSVAKMASSFQEFIRTSTQKLDAGEVYDEITAIPDLSEDEELKACAWFIENEKQFQMLKKVPSCKEEKHGVDVYFRRSIEMV</sequence>
<reference evidence="3" key="1">
    <citation type="submission" date="2018-02" db="EMBL/GenBank/DDBJ databases">
        <authorList>
            <person name="Cohen D.B."/>
            <person name="Kent A.D."/>
        </authorList>
    </citation>
    <scope>NUCLEOTIDE SEQUENCE</scope>
</reference>
<protein>
    <recommendedName>
        <fullName evidence="2">Myb/SANT-like domain-containing protein</fullName>
    </recommendedName>
</protein>
<evidence type="ECO:0000313" key="3">
    <source>
        <dbReference type="EMBL" id="SPC74688.1"/>
    </source>
</evidence>
<name>A0A2N9EIX2_FAGSY</name>
<proteinExistence type="predicted"/>
<feature type="compositionally biased region" description="Basic and acidic residues" evidence="1">
    <location>
        <begin position="1"/>
        <end position="15"/>
    </location>
</feature>
<evidence type="ECO:0000256" key="1">
    <source>
        <dbReference type="SAM" id="MobiDB-lite"/>
    </source>
</evidence>
<feature type="region of interest" description="Disordered" evidence="1">
    <location>
        <begin position="179"/>
        <end position="212"/>
    </location>
</feature>